<dbReference type="PROSITE" id="PS50011">
    <property type="entry name" value="PROTEIN_KINASE_DOM"/>
    <property type="match status" value="1"/>
</dbReference>
<keyword evidence="2" id="KW-0723">Serine/threonine-protein kinase</keyword>
<organism evidence="2 3">
    <name type="scientific">Colletotrichum salicis</name>
    <dbReference type="NCBI Taxonomy" id="1209931"/>
    <lineage>
        <taxon>Eukaryota</taxon>
        <taxon>Fungi</taxon>
        <taxon>Dikarya</taxon>
        <taxon>Ascomycota</taxon>
        <taxon>Pezizomycotina</taxon>
        <taxon>Sordariomycetes</taxon>
        <taxon>Hypocreomycetidae</taxon>
        <taxon>Glomerellales</taxon>
        <taxon>Glomerellaceae</taxon>
        <taxon>Colletotrichum</taxon>
        <taxon>Colletotrichum acutatum species complex</taxon>
    </lineage>
</organism>
<sequence length="518" mass="58690">MTPQRPMTSSSLFPKLKDARRRSSIIGQDYLPVSSLDNLITKETVEKELPRSLINRILPDSLPSKILKNARRLFATLVMIGDPSAIRKLVGDGLTDDDLPFARPTRDHHGGILETKGRLEVRSFQDWNNEAKVDMFLEKQWDFLAPILDVSGTSAVFQVDSKCPLPFLRAAPLRGEHSNIVYKSELHAAHQTGSEVQNTDMVIALKVFHRSEGSELFEKEKENLLKTRGIEDRHLIRHLFFCERGQSYFIAFPWAEGGNLQEFWMLHTSNREYMLWSLQQMLGLSGALRKLHDINFRHGDLKPGNILHFPHVGLGNLVVADVGISKVHTAATYERSISTFTRATTPSYEAPEATQKTNKPRPRRYDIWSMACIYLEFVIWMIHGFSAINSFAESREDRTSIIPTSNFYALRGDSAVIHPSVLDAFVALRGDPRCGDDTALGAVINLITQHLLLVQVDDRVTADILYEKLEQIVRRATKDPSFIMNQATAPQETPAVFGRPVEIPAWLRKATSWEQHEI</sequence>
<dbReference type="InterPro" id="IPR000719">
    <property type="entry name" value="Prot_kinase_dom"/>
</dbReference>
<dbReference type="OrthoDB" id="1046782at2759"/>
<dbReference type="AlphaFoldDB" id="A0A135SLR7"/>
<dbReference type="PANTHER" id="PTHR24359:SF1">
    <property type="entry name" value="INHIBITOR OF NUCLEAR FACTOR KAPPA-B KINASE EPSILON SUBUNIT HOMOLOG 1-RELATED"/>
    <property type="match status" value="1"/>
</dbReference>
<dbReference type="Proteomes" id="UP000070121">
    <property type="component" value="Unassembled WGS sequence"/>
</dbReference>
<reference evidence="2 3" key="1">
    <citation type="submission" date="2014-02" db="EMBL/GenBank/DDBJ databases">
        <title>The genome sequence of Colletotrichum salicis CBS 607.94.</title>
        <authorList>
            <person name="Baroncelli R."/>
            <person name="Thon M.R."/>
        </authorList>
    </citation>
    <scope>NUCLEOTIDE SEQUENCE [LARGE SCALE GENOMIC DNA]</scope>
    <source>
        <strain evidence="2 3">CBS 607.94</strain>
    </source>
</reference>
<dbReference type="SUPFAM" id="SSF56112">
    <property type="entry name" value="Protein kinase-like (PK-like)"/>
    <property type="match status" value="1"/>
</dbReference>
<dbReference type="EMBL" id="JFFI01002342">
    <property type="protein sequence ID" value="KXH36816.1"/>
    <property type="molecule type" value="Genomic_DNA"/>
</dbReference>
<dbReference type="SMART" id="SM00220">
    <property type="entry name" value="S_TKc"/>
    <property type="match status" value="1"/>
</dbReference>
<comment type="caution">
    <text evidence="2">The sequence shown here is derived from an EMBL/GenBank/DDBJ whole genome shotgun (WGS) entry which is preliminary data.</text>
</comment>
<feature type="domain" description="Protein kinase" evidence="1">
    <location>
        <begin position="167"/>
        <end position="473"/>
    </location>
</feature>
<keyword evidence="2" id="KW-0808">Transferase</keyword>
<accession>A0A135SLR7</accession>
<dbReference type="PANTHER" id="PTHR24359">
    <property type="entry name" value="SERINE/THREONINE-PROTEIN KINASE SBK1"/>
    <property type="match status" value="1"/>
</dbReference>
<dbReference type="Gene3D" id="1.10.510.10">
    <property type="entry name" value="Transferase(Phosphotransferase) domain 1"/>
    <property type="match status" value="1"/>
</dbReference>
<keyword evidence="2" id="KW-0418">Kinase</keyword>
<keyword evidence="3" id="KW-1185">Reference proteome</keyword>
<dbReference type="GO" id="GO:0005524">
    <property type="term" value="F:ATP binding"/>
    <property type="evidence" value="ECO:0007669"/>
    <property type="project" value="InterPro"/>
</dbReference>
<name>A0A135SLR7_9PEZI</name>
<evidence type="ECO:0000313" key="3">
    <source>
        <dbReference type="Proteomes" id="UP000070121"/>
    </source>
</evidence>
<protein>
    <submittedName>
        <fullName evidence="2">Serine/threonine protein kinase</fullName>
    </submittedName>
</protein>
<proteinExistence type="predicted"/>
<evidence type="ECO:0000313" key="2">
    <source>
        <dbReference type="EMBL" id="KXH36816.1"/>
    </source>
</evidence>
<dbReference type="Pfam" id="PF00069">
    <property type="entry name" value="Pkinase"/>
    <property type="match status" value="1"/>
</dbReference>
<gene>
    <name evidence="2" type="ORF">CSAL01_01186</name>
</gene>
<dbReference type="STRING" id="1209931.A0A135SLR7"/>
<dbReference type="InterPro" id="IPR011009">
    <property type="entry name" value="Kinase-like_dom_sf"/>
</dbReference>
<dbReference type="GO" id="GO:0004674">
    <property type="term" value="F:protein serine/threonine kinase activity"/>
    <property type="evidence" value="ECO:0007669"/>
    <property type="project" value="UniProtKB-KW"/>
</dbReference>
<evidence type="ECO:0000259" key="1">
    <source>
        <dbReference type="PROSITE" id="PS50011"/>
    </source>
</evidence>